<evidence type="ECO:0000256" key="1">
    <source>
        <dbReference type="SAM" id="MobiDB-lite"/>
    </source>
</evidence>
<dbReference type="Proteomes" id="UP001279734">
    <property type="component" value="Unassembled WGS sequence"/>
</dbReference>
<comment type="caution">
    <text evidence="2">The sequence shown here is derived from an EMBL/GenBank/DDBJ whole genome shotgun (WGS) entry which is preliminary data.</text>
</comment>
<accession>A0AAD3SY02</accession>
<dbReference type="EMBL" id="BSYO01000019">
    <property type="protein sequence ID" value="GMH18527.1"/>
    <property type="molecule type" value="Genomic_DNA"/>
</dbReference>
<feature type="region of interest" description="Disordered" evidence="1">
    <location>
        <begin position="25"/>
        <end position="51"/>
    </location>
</feature>
<proteinExistence type="predicted"/>
<evidence type="ECO:0000313" key="3">
    <source>
        <dbReference type="Proteomes" id="UP001279734"/>
    </source>
</evidence>
<keyword evidence="3" id="KW-1185">Reference proteome</keyword>
<name>A0AAD3SY02_NEPGR</name>
<organism evidence="2 3">
    <name type="scientific">Nepenthes gracilis</name>
    <name type="common">Slender pitcher plant</name>
    <dbReference type="NCBI Taxonomy" id="150966"/>
    <lineage>
        <taxon>Eukaryota</taxon>
        <taxon>Viridiplantae</taxon>
        <taxon>Streptophyta</taxon>
        <taxon>Embryophyta</taxon>
        <taxon>Tracheophyta</taxon>
        <taxon>Spermatophyta</taxon>
        <taxon>Magnoliopsida</taxon>
        <taxon>eudicotyledons</taxon>
        <taxon>Gunneridae</taxon>
        <taxon>Pentapetalae</taxon>
        <taxon>Caryophyllales</taxon>
        <taxon>Nepenthaceae</taxon>
        <taxon>Nepenthes</taxon>
    </lineage>
</organism>
<dbReference type="AlphaFoldDB" id="A0AAD3SY02"/>
<protein>
    <submittedName>
        <fullName evidence="2">Uncharacterized protein</fullName>
    </submittedName>
</protein>
<evidence type="ECO:0000313" key="2">
    <source>
        <dbReference type="EMBL" id="GMH18527.1"/>
    </source>
</evidence>
<sequence length="112" mass="12366">MEGHNLPTNRHYHSLPTVALATYAASSNQSARRRPGIGIYSRPNEDRTSNQTGILCQLGKKIAAGYQGHASRISKAIPTTSPYQAWMVTNRHKRQTATLTRHQTAKPGKEIS</sequence>
<reference evidence="2" key="1">
    <citation type="submission" date="2023-05" db="EMBL/GenBank/DDBJ databases">
        <title>Nepenthes gracilis genome sequencing.</title>
        <authorList>
            <person name="Fukushima K."/>
        </authorList>
    </citation>
    <scope>NUCLEOTIDE SEQUENCE</scope>
    <source>
        <strain evidence="2">SING2019-196</strain>
    </source>
</reference>
<gene>
    <name evidence="2" type="ORF">Nepgr_020368</name>
</gene>